<comment type="caution">
    <text evidence="2">The sequence shown here is derived from an EMBL/GenBank/DDBJ whole genome shotgun (WGS) entry which is preliminary data.</text>
</comment>
<feature type="compositionally biased region" description="Polar residues" evidence="1">
    <location>
        <begin position="124"/>
        <end position="133"/>
    </location>
</feature>
<keyword evidence="3" id="KW-1185">Reference proteome</keyword>
<evidence type="ECO:0000313" key="3">
    <source>
        <dbReference type="Proteomes" id="UP001161017"/>
    </source>
</evidence>
<feature type="compositionally biased region" description="Low complexity" evidence="1">
    <location>
        <begin position="134"/>
        <end position="144"/>
    </location>
</feature>
<evidence type="ECO:0000313" key="2">
    <source>
        <dbReference type="EMBL" id="MDI1488278.1"/>
    </source>
</evidence>
<organism evidence="2 3">
    <name type="scientific">Ramalina farinacea</name>
    <dbReference type="NCBI Taxonomy" id="258253"/>
    <lineage>
        <taxon>Eukaryota</taxon>
        <taxon>Fungi</taxon>
        <taxon>Dikarya</taxon>
        <taxon>Ascomycota</taxon>
        <taxon>Pezizomycotina</taxon>
        <taxon>Lecanoromycetes</taxon>
        <taxon>OSLEUM clade</taxon>
        <taxon>Lecanoromycetidae</taxon>
        <taxon>Lecanorales</taxon>
        <taxon>Lecanorineae</taxon>
        <taxon>Ramalinaceae</taxon>
        <taxon>Ramalina</taxon>
    </lineage>
</organism>
<gene>
    <name evidence="2" type="ORF">OHK93_007552</name>
</gene>
<dbReference type="Proteomes" id="UP001161017">
    <property type="component" value="Unassembled WGS sequence"/>
</dbReference>
<proteinExistence type="predicted"/>
<feature type="region of interest" description="Disordered" evidence="1">
    <location>
        <begin position="122"/>
        <end position="147"/>
    </location>
</feature>
<reference evidence="2" key="1">
    <citation type="journal article" date="2023" name="Genome Biol. Evol.">
        <title>First Whole Genome Sequence and Flow Cytometry Genome Size Data for the Lichen-Forming Fungus Ramalina farinacea (Ascomycota).</title>
        <authorList>
            <person name="Llewellyn T."/>
            <person name="Mian S."/>
            <person name="Hill R."/>
            <person name="Leitch I.J."/>
            <person name="Gaya E."/>
        </authorList>
    </citation>
    <scope>NUCLEOTIDE SEQUENCE</scope>
    <source>
        <strain evidence="2">LIQ254RAFAR</strain>
    </source>
</reference>
<protein>
    <submittedName>
        <fullName evidence="2">Uncharacterized protein</fullName>
    </submittedName>
</protein>
<dbReference type="AlphaFoldDB" id="A0AA43QKP8"/>
<feature type="region of interest" description="Disordered" evidence="1">
    <location>
        <begin position="197"/>
        <end position="217"/>
    </location>
</feature>
<name>A0AA43QKP8_9LECA</name>
<feature type="compositionally biased region" description="Polar residues" evidence="1">
    <location>
        <begin position="11"/>
        <end position="25"/>
    </location>
</feature>
<sequence>MTPDKRKKALPTSQSSEGSDRPQTAQQWRLNLHRIKVSYLNGQWKKCSSRCQDLLQATHDQRSSLHTTYLCFYAALSVEASARTLHPISIAKLHALYEAKQFLEWSLNALPERQVMEEVVHPPNVSTSPTNHRSPSSIESISPSFDSVDSCNTYRPYSPPSSLESDDHMIDTSFGKPLPLRITKSVKISGKHFTLIRSSPQSSARSSLESTASAKPEVEDIAQRDAVMDYTGIWLRNRRIERFNEHLDDFISTVLKNLEMIEAQITATKEAQAARYIAGRVASRAEEDDAKGADLRERILRLKATGWRRERFDASKYEQLCELALAEL</sequence>
<dbReference type="EMBL" id="JAPUFD010000007">
    <property type="protein sequence ID" value="MDI1488278.1"/>
    <property type="molecule type" value="Genomic_DNA"/>
</dbReference>
<accession>A0AA43QKP8</accession>
<feature type="region of interest" description="Disordered" evidence="1">
    <location>
        <begin position="1"/>
        <end position="25"/>
    </location>
</feature>
<feature type="compositionally biased region" description="Low complexity" evidence="1">
    <location>
        <begin position="198"/>
        <end position="214"/>
    </location>
</feature>
<evidence type="ECO:0000256" key="1">
    <source>
        <dbReference type="SAM" id="MobiDB-lite"/>
    </source>
</evidence>